<dbReference type="STRING" id="2018661.A0A2A2K2M8"/>
<feature type="compositionally biased region" description="Basic and acidic residues" evidence="11">
    <location>
        <begin position="418"/>
        <end position="428"/>
    </location>
</feature>
<evidence type="ECO:0000256" key="2">
    <source>
        <dbReference type="ARBA" id="ARBA00004496"/>
    </source>
</evidence>
<evidence type="ECO:0000256" key="4">
    <source>
        <dbReference type="ARBA" id="ARBA00021815"/>
    </source>
</evidence>
<evidence type="ECO:0000259" key="12">
    <source>
        <dbReference type="Pfam" id="PF11527"/>
    </source>
</evidence>
<dbReference type="Pfam" id="PF11527">
    <property type="entry name" value="ARL2_Bind_BART"/>
    <property type="match status" value="1"/>
</dbReference>
<dbReference type="InterPro" id="IPR023379">
    <property type="entry name" value="BART_dom"/>
</dbReference>
<organism evidence="13 14">
    <name type="scientific">Diploscapter pachys</name>
    <dbReference type="NCBI Taxonomy" id="2018661"/>
    <lineage>
        <taxon>Eukaryota</taxon>
        <taxon>Metazoa</taxon>
        <taxon>Ecdysozoa</taxon>
        <taxon>Nematoda</taxon>
        <taxon>Chromadorea</taxon>
        <taxon>Rhabditida</taxon>
        <taxon>Rhabditina</taxon>
        <taxon>Rhabditomorpha</taxon>
        <taxon>Rhabditoidea</taxon>
        <taxon>Rhabditidae</taxon>
        <taxon>Diploscapter</taxon>
    </lineage>
</organism>
<comment type="subcellular location">
    <subcellularLocation>
        <location evidence="1">Cell projection</location>
        <location evidence="1">Cilium</location>
    </subcellularLocation>
    <subcellularLocation>
        <location evidence="2">Cytoplasm</location>
    </subcellularLocation>
</comment>
<dbReference type="GO" id="GO:0097546">
    <property type="term" value="C:ciliary base"/>
    <property type="evidence" value="ECO:0007669"/>
    <property type="project" value="TreeGrafter"/>
</dbReference>
<feature type="region of interest" description="Disordered" evidence="11">
    <location>
        <begin position="278"/>
        <end position="535"/>
    </location>
</feature>
<accession>A0A2A2K2M8</accession>
<feature type="compositionally biased region" description="Polar residues" evidence="11">
    <location>
        <begin position="457"/>
        <end position="470"/>
    </location>
</feature>
<feature type="region of interest" description="Disordered" evidence="11">
    <location>
        <begin position="241"/>
        <end position="262"/>
    </location>
</feature>
<name>A0A2A2K2M8_9BILA</name>
<evidence type="ECO:0000256" key="11">
    <source>
        <dbReference type="SAM" id="MobiDB-lite"/>
    </source>
</evidence>
<comment type="similarity">
    <text evidence="3">Belongs to the CFAP36 family.</text>
</comment>
<dbReference type="PANTHER" id="PTHR21532">
    <property type="entry name" value="PHOSPHODIESTERASE HL"/>
    <property type="match status" value="1"/>
</dbReference>
<dbReference type="OrthoDB" id="272687at2759"/>
<dbReference type="Proteomes" id="UP000218231">
    <property type="component" value="Unassembled WGS sequence"/>
</dbReference>
<keyword evidence="7" id="KW-0969">Cilium</keyword>
<feature type="compositionally biased region" description="Basic and acidic residues" evidence="11">
    <location>
        <begin position="303"/>
        <end position="391"/>
    </location>
</feature>
<feature type="compositionally biased region" description="Basic and acidic residues" evidence="11">
    <location>
        <begin position="440"/>
        <end position="450"/>
    </location>
</feature>
<dbReference type="InterPro" id="IPR038888">
    <property type="entry name" value="CFAP36"/>
</dbReference>
<keyword evidence="6 10" id="KW-0175">Coiled coil</keyword>
<keyword evidence="8" id="KW-0966">Cell projection</keyword>
<evidence type="ECO:0000256" key="3">
    <source>
        <dbReference type="ARBA" id="ARBA00007460"/>
    </source>
</evidence>
<feature type="coiled-coil region" evidence="10">
    <location>
        <begin position="190"/>
        <end position="224"/>
    </location>
</feature>
<evidence type="ECO:0000313" key="13">
    <source>
        <dbReference type="EMBL" id="PAV68143.1"/>
    </source>
</evidence>
<comment type="caution">
    <text evidence="13">The sequence shown here is derived from an EMBL/GenBank/DDBJ whole genome shotgun (WGS) entry which is preliminary data.</text>
</comment>
<dbReference type="GO" id="GO:0005930">
    <property type="term" value="C:axoneme"/>
    <property type="evidence" value="ECO:0007669"/>
    <property type="project" value="TreeGrafter"/>
</dbReference>
<dbReference type="InterPro" id="IPR042541">
    <property type="entry name" value="BART_sf"/>
</dbReference>
<proteinExistence type="inferred from homology"/>
<evidence type="ECO:0000256" key="9">
    <source>
        <dbReference type="ARBA" id="ARBA00031593"/>
    </source>
</evidence>
<evidence type="ECO:0000256" key="1">
    <source>
        <dbReference type="ARBA" id="ARBA00004138"/>
    </source>
</evidence>
<feature type="compositionally biased region" description="Basic and acidic residues" evidence="11">
    <location>
        <begin position="471"/>
        <end position="486"/>
    </location>
</feature>
<protein>
    <recommendedName>
        <fullName evidence="4">Cilia- and flagella-associated protein 36</fullName>
    </recommendedName>
    <alternativeName>
        <fullName evidence="9">Coiled-coil domain-containing protein 104</fullName>
    </alternativeName>
</protein>
<feature type="compositionally biased region" description="Polar residues" evidence="11">
    <location>
        <begin position="400"/>
        <end position="410"/>
    </location>
</feature>
<sequence length="620" mass="69892">MFGRRNSKKGGDPNKYLLGKFLEFTQSGIWTIPISTFVEQQSIVFDRQQGDEKLYKEIHAEFASLIDTLISCFCEDMEVTTEKLAEALQELSHQMLTVKERVALEPIAAAQDFRVFVPMMMRKNVELQLQALQMIEFMCGLIPNILQLEEGETLRNMKEMTPEVAERWVLISVMGQSKEEFERSCNRALRDQLEGIAKEGLTEKEKLEKEKELEEVKLKDAIGETSNVPISYADAVTSITSGEARNARPPSRWKQTVDAQTSASTAPILIALPVEDSNAKGKTDQISSTGEILIADTQRPRSMRNESGDRAHEDRSEQSQESDDKRYGTQAKSRSETSEATKMPDKLHDQIENTQHVEDGTRPKSKRAENAEKSTSDGIADRPVSHEEKRSSSSKKKSRGNTSDTMTINASEAGFIPDAKKADGDKSRQSTANGHRPRSKERIARKDSRESAPVGNRTGSSARRNSLQSRQKIDDEKQAEEKERKRLNSLKLRRQAGPNQPLPQEEDRLFSPGVEHGPRRRNLNDVNSLLKDGPRLNSADVASRAAYLKEQRDKLLALKMKERQKQINELTAQIVSERPRTAKAVRGAMRAEEEAKTKRAIAQKIKNEIKDIQIETIHDS</sequence>
<reference evidence="13 14" key="1">
    <citation type="journal article" date="2017" name="Curr. Biol.">
        <title>Genome architecture and evolution of a unichromosomal asexual nematode.</title>
        <authorList>
            <person name="Fradin H."/>
            <person name="Zegar C."/>
            <person name="Gutwein M."/>
            <person name="Lucas J."/>
            <person name="Kovtun M."/>
            <person name="Corcoran D."/>
            <person name="Baugh L.R."/>
            <person name="Kiontke K."/>
            <person name="Gunsalus K."/>
            <person name="Fitch D.H."/>
            <person name="Piano F."/>
        </authorList>
    </citation>
    <scope>NUCLEOTIDE SEQUENCE [LARGE SCALE GENOMIC DNA]</scope>
    <source>
        <strain evidence="13">PF1309</strain>
    </source>
</reference>
<dbReference type="PANTHER" id="PTHR21532:SF0">
    <property type="entry name" value="CILIA- AND FLAGELLA-ASSOCIATED PROTEIN 36"/>
    <property type="match status" value="1"/>
</dbReference>
<keyword evidence="14" id="KW-1185">Reference proteome</keyword>
<gene>
    <name evidence="13" type="ORF">WR25_09495</name>
</gene>
<evidence type="ECO:0000256" key="10">
    <source>
        <dbReference type="SAM" id="Coils"/>
    </source>
</evidence>
<feature type="compositionally biased region" description="Polar residues" evidence="11">
    <location>
        <begin position="253"/>
        <end position="262"/>
    </location>
</feature>
<dbReference type="AlphaFoldDB" id="A0A2A2K2M8"/>
<evidence type="ECO:0000256" key="6">
    <source>
        <dbReference type="ARBA" id="ARBA00023054"/>
    </source>
</evidence>
<evidence type="ECO:0000256" key="8">
    <source>
        <dbReference type="ARBA" id="ARBA00023273"/>
    </source>
</evidence>
<feature type="domain" description="BART" evidence="12">
    <location>
        <begin position="17"/>
        <end position="128"/>
    </location>
</feature>
<evidence type="ECO:0000256" key="5">
    <source>
        <dbReference type="ARBA" id="ARBA00022490"/>
    </source>
</evidence>
<evidence type="ECO:0000256" key="7">
    <source>
        <dbReference type="ARBA" id="ARBA00023069"/>
    </source>
</evidence>
<evidence type="ECO:0000313" key="14">
    <source>
        <dbReference type="Proteomes" id="UP000218231"/>
    </source>
</evidence>
<dbReference type="EMBL" id="LIAE01009803">
    <property type="protein sequence ID" value="PAV68143.1"/>
    <property type="molecule type" value="Genomic_DNA"/>
</dbReference>
<keyword evidence="5" id="KW-0963">Cytoplasm</keyword>
<dbReference type="Gene3D" id="1.20.1520.10">
    <property type="entry name" value="ADP-ribosylation factor-like 2-binding protein, domain"/>
    <property type="match status" value="1"/>
</dbReference>